<dbReference type="Pfam" id="PF00149">
    <property type="entry name" value="Metallophos"/>
    <property type="match status" value="1"/>
</dbReference>
<keyword evidence="2" id="KW-0472">Membrane</keyword>
<dbReference type="SUPFAM" id="SSF56300">
    <property type="entry name" value="Metallo-dependent phosphatases"/>
    <property type="match status" value="1"/>
</dbReference>
<sequence>MKKEKIIIVIIIAIMLVGIVIAEYMKNSESQRPYGVTISIVDNTTRIISWSSPQLEVQPYIEWIDATEYNKWDAENVKVTTATVKEHINSNNEIYYRYSVKLDSLEEDKSYTYRVGGADKKLRSDNAVFNIYHADQEQFSFIHVTDSQGETENDFKIWGQTLDKAIKTLPEAQFIVHSGDLTEDPNVEQQWKWFFQFSKSMMGLPFMPTTGNHEQLNEEPTSYHSHFTLPLNGADKLIAETSYYFEYSNLLYISMNTEADIDEQTSWLEQVLEEHPQKWIVVSMHRGVYGGSRFKEADDWVKLFDKYGVELVLQGHNHEYSRSFPLIDGEAVEGQSDDITEGTVYVTMNASGTKFNEKKKDKKYQAVHFQNDLQMFGTVSVSSTELIYNAYDINGDLLDTFTIKQK</sequence>
<evidence type="ECO:0000313" key="5">
    <source>
        <dbReference type="EMBL" id="URN92993.1"/>
    </source>
</evidence>
<evidence type="ECO:0000313" key="6">
    <source>
        <dbReference type="Proteomes" id="UP001056756"/>
    </source>
</evidence>
<dbReference type="PANTHER" id="PTHR45867">
    <property type="entry name" value="PURPLE ACID PHOSPHATASE"/>
    <property type="match status" value="1"/>
</dbReference>
<evidence type="ECO:0000256" key="2">
    <source>
        <dbReference type="SAM" id="Phobius"/>
    </source>
</evidence>
<dbReference type="Pfam" id="PF16656">
    <property type="entry name" value="Pur_ac_phosph_N"/>
    <property type="match status" value="1"/>
</dbReference>
<dbReference type="InterPro" id="IPR029052">
    <property type="entry name" value="Metallo-depent_PP-like"/>
</dbReference>
<dbReference type="GO" id="GO:0046872">
    <property type="term" value="F:metal ion binding"/>
    <property type="evidence" value="ECO:0007669"/>
    <property type="project" value="InterPro"/>
</dbReference>
<organism evidence="5 6">
    <name type="scientific">Candidatus Pristimantibacillus lignocellulolyticus</name>
    <dbReference type="NCBI Taxonomy" id="2994561"/>
    <lineage>
        <taxon>Bacteria</taxon>
        <taxon>Bacillati</taxon>
        <taxon>Bacillota</taxon>
        <taxon>Bacilli</taxon>
        <taxon>Bacillales</taxon>
        <taxon>Paenibacillaceae</taxon>
        <taxon>Candidatus Pristimantibacillus</taxon>
    </lineage>
</organism>
<gene>
    <name evidence="5" type="ORF">NAG76_14210</name>
</gene>
<dbReference type="EMBL" id="CP097899">
    <property type="protein sequence ID" value="URN92993.1"/>
    <property type="molecule type" value="Genomic_DNA"/>
</dbReference>
<dbReference type="Gene3D" id="3.60.21.10">
    <property type="match status" value="1"/>
</dbReference>
<proteinExistence type="predicted"/>
<feature type="transmembrane region" description="Helical" evidence="2">
    <location>
        <begin position="6"/>
        <end position="25"/>
    </location>
</feature>
<dbReference type="Gene3D" id="2.60.40.380">
    <property type="entry name" value="Purple acid phosphatase-like, N-terminal"/>
    <property type="match status" value="1"/>
</dbReference>
<evidence type="ECO:0000256" key="1">
    <source>
        <dbReference type="ARBA" id="ARBA00022729"/>
    </source>
</evidence>
<name>A0A9J6ZAX4_9BACL</name>
<keyword evidence="2" id="KW-0812">Transmembrane</keyword>
<dbReference type="InterPro" id="IPR008963">
    <property type="entry name" value="Purple_acid_Pase-like_N"/>
</dbReference>
<dbReference type="Proteomes" id="UP001056756">
    <property type="component" value="Chromosome"/>
</dbReference>
<dbReference type="KEGG" id="plig:NAG76_14210"/>
<dbReference type="GO" id="GO:0003993">
    <property type="term" value="F:acid phosphatase activity"/>
    <property type="evidence" value="ECO:0007669"/>
    <property type="project" value="InterPro"/>
</dbReference>
<dbReference type="PANTHER" id="PTHR45867:SF3">
    <property type="entry name" value="ACID PHOSPHATASE TYPE 7"/>
    <property type="match status" value="1"/>
</dbReference>
<feature type="domain" description="Purple acid phosphatase N-terminal" evidence="4">
    <location>
        <begin position="33"/>
        <end position="120"/>
    </location>
</feature>
<protein>
    <submittedName>
        <fullName evidence="5">Metallophosphoesterase family protein</fullName>
    </submittedName>
</protein>
<dbReference type="AlphaFoldDB" id="A0A9J6ZAX4"/>
<keyword evidence="2" id="KW-1133">Transmembrane helix</keyword>
<feature type="domain" description="Calcineurin-like phosphoesterase" evidence="3">
    <location>
        <begin position="140"/>
        <end position="320"/>
    </location>
</feature>
<evidence type="ECO:0000259" key="4">
    <source>
        <dbReference type="Pfam" id="PF16656"/>
    </source>
</evidence>
<dbReference type="InterPro" id="IPR015914">
    <property type="entry name" value="PAPs_N"/>
</dbReference>
<dbReference type="SUPFAM" id="SSF49363">
    <property type="entry name" value="Purple acid phosphatase, N-terminal domain"/>
    <property type="match status" value="1"/>
</dbReference>
<accession>A0A9J6ZAX4</accession>
<keyword evidence="1" id="KW-0732">Signal</keyword>
<reference evidence="5" key="1">
    <citation type="submission" date="2022-05" db="EMBL/GenBank/DDBJ databases">
        <title>Novel bacterial taxa in a minimal lignocellulolytic consortium and its capacity to transform plastics disclosed by genome-resolved metagenomics.</title>
        <authorList>
            <person name="Rodriguez C.A.D."/>
            <person name="Diaz-Garcia L."/>
            <person name="Herrera K."/>
            <person name="Tarazona N.A."/>
            <person name="Sproer C."/>
            <person name="Overmann J."/>
            <person name="Jimenez D.J."/>
        </authorList>
    </citation>
    <scope>NUCLEOTIDE SEQUENCE</scope>
    <source>
        <strain evidence="5">MAG5</strain>
    </source>
</reference>
<evidence type="ECO:0000259" key="3">
    <source>
        <dbReference type="Pfam" id="PF00149"/>
    </source>
</evidence>
<dbReference type="InterPro" id="IPR004843">
    <property type="entry name" value="Calcineurin-like_PHP"/>
</dbReference>